<sequence length="444" mass="48425">SLLELNTVTFSGIKLSPTSEAKGIVHIKYNNSEFIAQSCIFENINISSKGGNAIRIVDSVSNPIVATINACEFNNISSIGDSSGRGGSAIFMKSKYGSKLIIDESSKFTKCIVDKGNGGAIYIETDFDSEFEFNIINATISKCEAKADTTKDIPPTGYGGGIMLVGTGDYIASSERLDLHGMKIYDNNATKKGQSLYVVMPKLASWCRFGSLGEFVKGNYSDLTSYEPDLQGIISNRETFIGYTSIQISSDTYNLEDYWRVLTDNAKLYVRSDGNDDLFCTQSIPCKTLDAYHISNNINIPHLYQVYIIDSSSIDYKAEITQTSSARTYGPLDNESTTVRNLLIETGGQFDVEGKILFNYINFVVQATSLSNGQHTIQGLKSTTTEISLMNCQYHMASSGISIGKSLVCMLKGGTQTITNLTVSDITSVENVIKAEFDESGTLT</sequence>
<gene>
    <name evidence="1" type="ORF">EZS28_046296</name>
</gene>
<proteinExistence type="predicted"/>
<evidence type="ECO:0000313" key="1">
    <source>
        <dbReference type="EMBL" id="KAA6358177.1"/>
    </source>
</evidence>
<feature type="non-terminal residue" evidence="1">
    <location>
        <position position="444"/>
    </location>
</feature>
<organism evidence="1 2">
    <name type="scientific">Streblomastix strix</name>
    <dbReference type="NCBI Taxonomy" id="222440"/>
    <lineage>
        <taxon>Eukaryota</taxon>
        <taxon>Metamonada</taxon>
        <taxon>Preaxostyla</taxon>
        <taxon>Oxymonadida</taxon>
        <taxon>Streblomastigidae</taxon>
        <taxon>Streblomastix</taxon>
    </lineage>
</organism>
<feature type="non-terminal residue" evidence="1">
    <location>
        <position position="1"/>
    </location>
</feature>
<dbReference type="Proteomes" id="UP000324800">
    <property type="component" value="Unassembled WGS sequence"/>
</dbReference>
<comment type="caution">
    <text evidence="1">The sequence shown here is derived from an EMBL/GenBank/DDBJ whole genome shotgun (WGS) entry which is preliminary data.</text>
</comment>
<protein>
    <recommendedName>
        <fullName evidence="3">Right handed beta helix domain-containing protein</fullName>
    </recommendedName>
</protein>
<evidence type="ECO:0008006" key="3">
    <source>
        <dbReference type="Google" id="ProtNLM"/>
    </source>
</evidence>
<reference evidence="1 2" key="1">
    <citation type="submission" date="2019-03" db="EMBL/GenBank/DDBJ databases">
        <title>Single cell metagenomics reveals metabolic interactions within the superorganism composed of flagellate Streblomastix strix and complex community of Bacteroidetes bacteria on its surface.</title>
        <authorList>
            <person name="Treitli S.C."/>
            <person name="Kolisko M."/>
            <person name="Husnik F."/>
            <person name="Keeling P."/>
            <person name="Hampl V."/>
        </authorList>
    </citation>
    <scope>NUCLEOTIDE SEQUENCE [LARGE SCALE GENOMIC DNA]</scope>
    <source>
        <strain evidence="1">ST1C</strain>
    </source>
</reference>
<evidence type="ECO:0000313" key="2">
    <source>
        <dbReference type="Proteomes" id="UP000324800"/>
    </source>
</evidence>
<dbReference type="AlphaFoldDB" id="A0A5J4TIT8"/>
<accession>A0A5J4TIT8</accession>
<name>A0A5J4TIT8_9EUKA</name>
<dbReference type="EMBL" id="SNRW01030244">
    <property type="protein sequence ID" value="KAA6358177.1"/>
    <property type="molecule type" value="Genomic_DNA"/>
</dbReference>